<organism evidence="1 2">
    <name type="scientific">Xanthomonas theicola</name>
    <dbReference type="NCBI Taxonomy" id="56464"/>
    <lineage>
        <taxon>Bacteria</taxon>
        <taxon>Pseudomonadati</taxon>
        <taxon>Pseudomonadota</taxon>
        <taxon>Gammaproteobacteria</taxon>
        <taxon>Lysobacterales</taxon>
        <taxon>Lysobacteraceae</taxon>
        <taxon>Xanthomonas</taxon>
    </lineage>
</organism>
<protein>
    <submittedName>
        <fullName evidence="1">Uncharacterized protein</fullName>
    </submittedName>
</protein>
<evidence type="ECO:0000313" key="1">
    <source>
        <dbReference type="EMBL" id="PPT81733.1"/>
    </source>
</evidence>
<keyword evidence="2" id="KW-1185">Reference proteome</keyword>
<sequence length="71" mass="7488">MPPATSENTLNWSLIIAPPARVPRRGAALRPAPAIEALPDCALGRSRADPTCMPRSAALRGRRKHGHAGAI</sequence>
<reference evidence="1 2" key="1">
    <citation type="submission" date="2016-08" db="EMBL/GenBank/DDBJ databases">
        <title>Evolution of the type three secretion system and type three effector repertoires in Xanthomonas.</title>
        <authorList>
            <person name="Merda D."/>
            <person name="Briand M."/>
            <person name="Bosis E."/>
            <person name="Rousseau C."/>
            <person name="Portier P."/>
            <person name="Jacques M.-A."/>
            <person name="Fischer-Le Saux M."/>
        </authorList>
    </citation>
    <scope>NUCLEOTIDE SEQUENCE [LARGE SCALE GENOMIC DNA]</scope>
    <source>
        <strain evidence="1 2">CFBP 4691</strain>
    </source>
</reference>
<proteinExistence type="predicted"/>
<name>A0A2S6ZAY8_9XANT</name>
<gene>
    <name evidence="1" type="ORF">XthCFBP4691_17890</name>
</gene>
<dbReference type="Proteomes" id="UP000239898">
    <property type="component" value="Unassembled WGS sequence"/>
</dbReference>
<dbReference type="AlphaFoldDB" id="A0A2S6ZAY8"/>
<accession>A0A2S6ZAY8</accession>
<comment type="caution">
    <text evidence="1">The sequence shown here is derived from an EMBL/GenBank/DDBJ whole genome shotgun (WGS) entry which is preliminary data.</text>
</comment>
<dbReference type="EMBL" id="MIGX01000138">
    <property type="protein sequence ID" value="PPT81733.1"/>
    <property type="molecule type" value="Genomic_DNA"/>
</dbReference>
<evidence type="ECO:0000313" key="2">
    <source>
        <dbReference type="Proteomes" id="UP000239898"/>
    </source>
</evidence>